<accession>A0A380B4U5</accession>
<sequence>MNNSTGIAANFIPTIIGTIVCVVLSIIVFELIGRYP</sequence>
<keyword evidence="1" id="KW-1133">Transmembrane helix</keyword>
<evidence type="ECO:0000313" key="3">
    <source>
        <dbReference type="Proteomes" id="UP000255529"/>
    </source>
</evidence>
<proteinExistence type="predicted"/>
<feature type="transmembrane region" description="Helical" evidence="1">
    <location>
        <begin position="12"/>
        <end position="32"/>
    </location>
</feature>
<evidence type="ECO:0000313" key="2">
    <source>
        <dbReference type="EMBL" id="SUI92658.1"/>
    </source>
</evidence>
<name>A0A380B4U5_9GAMM</name>
<protein>
    <submittedName>
        <fullName evidence="2">Uncharacterized protein</fullName>
    </submittedName>
</protein>
<evidence type="ECO:0000256" key="1">
    <source>
        <dbReference type="SAM" id="Phobius"/>
    </source>
</evidence>
<keyword evidence="1" id="KW-0812">Transmembrane</keyword>
<dbReference type="Proteomes" id="UP000255529">
    <property type="component" value="Unassembled WGS sequence"/>
</dbReference>
<reference evidence="2 3" key="1">
    <citation type="submission" date="2018-06" db="EMBL/GenBank/DDBJ databases">
        <authorList>
            <consortium name="Pathogen Informatics"/>
            <person name="Doyle S."/>
        </authorList>
    </citation>
    <scope>NUCLEOTIDE SEQUENCE [LARGE SCALE GENOMIC DNA]</scope>
    <source>
        <strain evidence="2 3">NCTC11544</strain>
    </source>
</reference>
<organism evidence="2 3">
    <name type="scientific">Serratia quinivorans</name>
    <dbReference type="NCBI Taxonomy" id="137545"/>
    <lineage>
        <taxon>Bacteria</taxon>
        <taxon>Pseudomonadati</taxon>
        <taxon>Pseudomonadota</taxon>
        <taxon>Gammaproteobacteria</taxon>
        <taxon>Enterobacterales</taxon>
        <taxon>Yersiniaceae</taxon>
        <taxon>Serratia</taxon>
    </lineage>
</organism>
<keyword evidence="1" id="KW-0472">Membrane</keyword>
<dbReference type="AlphaFoldDB" id="A0A380B4U5"/>
<dbReference type="EMBL" id="UGYN01000002">
    <property type="protein sequence ID" value="SUI92658.1"/>
    <property type="molecule type" value="Genomic_DNA"/>
</dbReference>
<gene>
    <name evidence="2" type="ORF">NCTC11544_05614</name>
</gene>